<evidence type="ECO:0000313" key="5">
    <source>
        <dbReference type="WBParaSite" id="ACRNAN_scaffold5494.g9479.t1"/>
    </source>
</evidence>
<evidence type="ECO:0000259" key="3">
    <source>
        <dbReference type="PROSITE" id="PS50822"/>
    </source>
</evidence>
<dbReference type="InterPro" id="IPR003165">
    <property type="entry name" value="Piwi"/>
</dbReference>
<dbReference type="Pfam" id="PF16487">
    <property type="entry name" value="ArgoMid"/>
    <property type="match status" value="1"/>
</dbReference>
<keyword evidence="4" id="KW-1185">Reference proteome</keyword>
<evidence type="ECO:0000256" key="1">
    <source>
        <dbReference type="RuleBase" id="RU361178"/>
    </source>
</evidence>
<dbReference type="Proteomes" id="UP000887540">
    <property type="component" value="Unplaced"/>
</dbReference>
<feature type="domain" description="Piwi" evidence="3">
    <location>
        <begin position="533"/>
        <end position="875"/>
    </location>
</feature>
<dbReference type="Pfam" id="PF02170">
    <property type="entry name" value="PAZ"/>
    <property type="match status" value="1"/>
</dbReference>
<reference evidence="5" key="1">
    <citation type="submission" date="2022-11" db="UniProtKB">
        <authorList>
            <consortium name="WormBaseParasite"/>
        </authorList>
    </citation>
    <scope>IDENTIFICATION</scope>
</reference>
<evidence type="ECO:0000313" key="4">
    <source>
        <dbReference type="Proteomes" id="UP000887540"/>
    </source>
</evidence>
<dbReference type="AlphaFoldDB" id="A0A914E5H8"/>
<dbReference type="InterPro" id="IPR032473">
    <property type="entry name" value="Argonaute_Mid_dom"/>
</dbReference>
<dbReference type="Pfam" id="PF02171">
    <property type="entry name" value="Piwi"/>
    <property type="match status" value="1"/>
</dbReference>
<dbReference type="PROSITE" id="PS50822">
    <property type="entry name" value="PIWI"/>
    <property type="match status" value="1"/>
</dbReference>
<feature type="domain" description="PAZ" evidence="2">
    <location>
        <begin position="239"/>
        <end position="360"/>
    </location>
</feature>
<protein>
    <submittedName>
        <fullName evidence="5">Piwi domain-containing protein</fullName>
    </submittedName>
</protein>
<sequence length="920" mass="104262">MGQLQILVNGYSMAFGNETPQKVFKHELKFISTNKKGKERDLSRGPRNDISNILRHEALFNMYQVLLRSYPANFGDTQGDKIYAYAYDCGINFYSRGKILNLKEELKLEVDIACLRDSTRDFLSKNLVKIEAVILATDEIDLKSTSAVSEELANRDRSVVQFLEILSNQLIYNNRTYFIYAQKMFAKESNAIQVDGGNDPRIIKAGMSKNVRFIGDTQETSTPFIQVDPKKTLFFPGMPLLDYIRLLTRTNLPDLDRRITDDRFKRQLLKEIKGLTVRTTHLAKNSYFNIHAITSDAPSNIFFETKDGRKSVLQHFQDQHRFRIQFPNLPCVVEKQLKKIEGQNRTVDVFYPMEVLHIEAGQRVPLTKMTPKLTEQMIRNCQAKPVQYIRELEQQRGEAMIQSGAPNFRAFDIRIDTKIRQANAEILFPPAVGYSNGVQQLPVQDRDGRDDVAWMVKGKRFFQPAADPKVWVAVLFQHGIPGNDVEAFLQGLVRCARDMGMNLNKENHKEVIDSTDIETVKARMKFFKGNGANFVLFFTKDKLDPVHHTMKLLECEFGVVTQHVSKQTVDKVASGRGALLVYNNILQKMNMKLGGINWDLSANQAFLTRNKTSQDVVKTKWLNQARMFIGIDMSHAGPQSFVERNQGVPPSEPTIVGMAFTAGHPLLIRGTYWCQKPRLTIVDRLADKVTEALEIYHNVPQNKGNYPNHIVVFRGGISEGDYAKVITSEEQFFKQAFANIKKEKPDFREPILTIIVVQRTSNYRIVPQNPDPNAPPAKQNVPAGTVVDRGVMHPTQTEFLLVAHKAIQGTAHPIKCTVVYDNGEKHGQQRMSLEEAEYITYHMCYGHAIVSSPVSVPAPLYSAGDLAKRGRNNWKAYAFGGDAESSISGESGRARNSGDPNFWVDLSESLKPRISTKFWA</sequence>
<dbReference type="SUPFAM" id="SSF53098">
    <property type="entry name" value="Ribonuclease H-like"/>
    <property type="match status" value="1"/>
</dbReference>
<dbReference type="Gene3D" id="3.30.420.10">
    <property type="entry name" value="Ribonuclease H-like superfamily/Ribonuclease H"/>
    <property type="match status" value="1"/>
</dbReference>
<dbReference type="GO" id="GO:0003723">
    <property type="term" value="F:RNA binding"/>
    <property type="evidence" value="ECO:0007669"/>
    <property type="project" value="InterPro"/>
</dbReference>
<dbReference type="InterPro" id="IPR036397">
    <property type="entry name" value="RNaseH_sf"/>
</dbReference>
<dbReference type="InterPro" id="IPR036085">
    <property type="entry name" value="PAZ_dom_sf"/>
</dbReference>
<dbReference type="Gene3D" id="2.170.260.10">
    <property type="entry name" value="paz domain"/>
    <property type="match status" value="1"/>
</dbReference>
<evidence type="ECO:0000259" key="2">
    <source>
        <dbReference type="PROSITE" id="PS50821"/>
    </source>
</evidence>
<proteinExistence type="inferred from homology"/>
<dbReference type="Gene3D" id="3.40.50.2300">
    <property type="match status" value="1"/>
</dbReference>
<dbReference type="CDD" id="cd02846">
    <property type="entry name" value="PAZ_argonaute_like"/>
    <property type="match status" value="1"/>
</dbReference>
<comment type="similarity">
    <text evidence="1">Belongs to the argonaute family.</text>
</comment>
<dbReference type="PROSITE" id="PS50821">
    <property type="entry name" value="PAZ"/>
    <property type="match status" value="1"/>
</dbReference>
<dbReference type="PANTHER" id="PTHR22891">
    <property type="entry name" value="EUKARYOTIC TRANSLATION INITIATION FACTOR 2C"/>
    <property type="match status" value="1"/>
</dbReference>
<dbReference type="WBParaSite" id="ACRNAN_scaffold5494.g9479.t1">
    <property type="protein sequence ID" value="ACRNAN_scaffold5494.g9479.t1"/>
    <property type="gene ID" value="ACRNAN_scaffold5494.g9479"/>
</dbReference>
<organism evidence="4 5">
    <name type="scientific">Acrobeloides nanus</name>
    <dbReference type="NCBI Taxonomy" id="290746"/>
    <lineage>
        <taxon>Eukaryota</taxon>
        <taxon>Metazoa</taxon>
        <taxon>Ecdysozoa</taxon>
        <taxon>Nematoda</taxon>
        <taxon>Chromadorea</taxon>
        <taxon>Rhabditida</taxon>
        <taxon>Tylenchina</taxon>
        <taxon>Cephalobomorpha</taxon>
        <taxon>Cephaloboidea</taxon>
        <taxon>Cephalobidae</taxon>
        <taxon>Acrobeloides</taxon>
    </lineage>
</organism>
<dbReference type="SMART" id="SM00950">
    <property type="entry name" value="Piwi"/>
    <property type="match status" value="1"/>
</dbReference>
<name>A0A914E5H8_9BILA</name>
<dbReference type="InterPro" id="IPR012337">
    <property type="entry name" value="RNaseH-like_sf"/>
</dbReference>
<dbReference type="SMART" id="SM00949">
    <property type="entry name" value="PAZ"/>
    <property type="match status" value="1"/>
</dbReference>
<dbReference type="InterPro" id="IPR003100">
    <property type="entry name" value="PAZ_dom"/>
</dbReference>
<accession>A0A914E5H8</accession>
<dbReference type="SUPFAM" id="SSF101690">
    <property type="entry name" value="PAZ domain"/>
    <property type="match status" value="1"/>
</dbReference>